<reference evidence="6" key="1">
    <citation type="submission" date="2020-02" db="EMBL/GenBank/DDBJ databases">
        <authorList>
            <person name="Enbody D E."/>
            <person name="Pettersson E M."/>
        </authorList>
    </citation>
    <scope>NUCLEOTIDE SEQUENCE [LARGE SCALE GENOMIC DNA]</scope>
</reference>
<evidence type="ECO:0000313" key="7">
    <source>
        <dbReference type="Proteomes" id="UP000694382"/>
    </source>
</evidence>
<dbReference type="PANTHER" id="PTHR11849:SF307">
    <property type="entry name" value="FEV TRANSCRIPTION FACTOR, ETS FAMILY MEMBER"/>
    <property type="match status" value="1"/>
</dbReference>
<evidence type="ECO:0000256" key="5">
    <source>
        <dbReference type="RuleBase" id="RU004019"/>
    </source>
</evidence>
<evidence type="ECO:0000313" key="6">
    <source>
        <dbReference type="Ensembl" id="ENSCPVP00000001501.2"/>
    </source>
</evidence>
<dbReference type="PROSITE" id="PS50061">
    <property type="entry name" value="ETS_DOMAIN_3"/>
    <property type="match status" value="1"/>
</dbReference>
<comment type="subcellular location">
    <subcellularLocation>
        <location evidence="1 5">Nucleus</location>
    </subcellularLocation>
</comment>
<evidence type="ECO:0000256" key="3">
    <source>
        <dbReference type="ARBA" id="ARBA00023125"/>
    </source>
</evidence>
<dbReference type="InterPro" id="IPR036388">
    <property type="entry name" value="WH-like_DNA-bd_sf"/>
</dbReference>
<dbReference type="InterPro" id="IPR000418">
    <property type="entry name" value="Ets_dom"/>
</dbReference>
<dbReference type="PROSITE" id="PS00346">
    <property type="entry name" value="ETS_DOMAIN_2"/>
    <property type="match status" value="1"/>
</dbReference>
<keyword evidence="7" id="KW-1185">Reference proteome</keyword>
<name>A0A8C3M610_GEOPR</name>
<dbReference type="Pfam" id="PF00178">
    <property type="entry name" value="Ets"/>
    <property type="match status" value="1"/>
</dbReference>
<dbReference type="GO" id="GO:0030154">
    <property type="term" value="P:cell differentiation"/>
    <property type="evidence" value="ECO:0007669"/>
    <property type="project" value="TreeGrafter"/>
</dbReference>
<sequence>LKQGRCNEVQAKPGCGGGQHNSGSRGLGGQIQLWQFLLELLSDRANLNCIAWEGTNGEFKLIDPDEVARRWGERKSKPNMNYDKLSRALRYYYDKNIMTKVHGKRYAYKFDFHGLGNLAPLKAGFVL</sequence>
<dbReference type="SUPFAM" id="SSF46785">
    <property type="entry name" value="Winged helix' DNA-binding domain"/>
    <property type="match status" value="1"/>
</dbReference>
<dbReference type="PRINTS" id="PR00454">
    <property type="entry name" value="ETSDOMAIN"/>
</dbReference>
<organism evidence="6 7">
    <name type="scientific">Geospiza parvula</name>
    <name type="common">Small tree-finch</name>
    <name type="synonym">Camarhynchus parvulus</name>
    <dbReference type="NCBI Taxonomy" id="87175"/>
    <lineage>
        <taxon>Eukaryota</taxon>
        <taxon>Metazoa</taxon>
        <taxon>Chordata</taxon>
        <taxon>Craniata</taxon>
        <taxon>Vertebrata</taxon>
        <taxon>Euteleostomi</taxon>
        <taxon>Archelosauria</taxon>
        <taxon>Archosauria</taxon>
        <taxon>Dinosauria</taxon>
        <taxon>Saurischia</taxon>
        <taxon>Theropoda</taxon>
        <taxon>Coelurosauria</taxon>
        <taxon>Aves</taxon>
        <taxon>Neognathae</taxon>
        <taxon>Neoaves</taxon>
        <taxon>Telluraves</taxon>
        <taxon>Australaves</taxon>
        <taxon>Passeriformes</taxon>
        <taxon>Thraupidae</taxon>
        <taxon>Camarhynchus</taxon>
    </lineage>
</organism>
<evidence type="ECO:0000256" key="1">
    <source>
        <dbReference type="ARBA" id="ARBA00004123"/>
    </source>
</evidence>
<dbReference type="PANTHER" id="PTHR11849">
    <property type="entry name" value="ETS"/>
    <property type="match status" value="1"/>
</dbReference>
<reference evidence="6" key="3">
    <citation type="submission" date="2025-09" db="UniProtKB">
        <authorList>
            <consortium name="Ensembl"/>
        </authorList>
    </citation>
    <scope>IDENTIFICATION</scope>
</reference>
<dbReference type="SMART" id="SM00413">
    <property type="entry name" value="ETS"/>
    <property type="match status" value="1"/>
</dbReference>
<dbReference type="InterPro" id="IPR036390">
    <property type="entry name" value="WH_DNA-bd_sf"/>
</dbReference>
<evidence type="ECO:0000256" key="4">
    <source>
        <dbReference type="ARBA" id="ARBA00023242"/>
    </source>
</evidence>
<dbReference type="Proteomes" id="UP000694382">
    <property type="component" value="Chromosome 7"/>
</dbReference>
<keyword evidence="4 5" id="KW-0539">Nucleus</keyword>
<dbReference type="Ensembl" id="ENSCPVT00000001569.2">
    <property type="protein sequence ID" value="ENSCPVP00000001501.2"/>
    <property type="gene ID" value="ENSCPVG00000001120.2"/>
</dbReference>
<reference evidence="6" key="2">
    <citation type="submission" date="2025-08" db="UniProtKB">
        <authorList>
            <consortium name="Ensembl"/>
        </authorList>
    </citation>
    <scope>IDENTIFICATION</scope>
</reference>
<accession>A0A8U8AJI5</accession>
<dbReference type="GO" id="GO:0000981">
    <property type="term" value="F:DNA-binding transcription factor activity, RNA polymerase II-specific"/>
    <property type="evidence" value="ECO:0007669"/>
    <property type="project" value="TreeGrafter"/>
</dbReference>
<comment type="similarity">
    <text evidence="2 5">Belongs to the ETS family.</text>
</comment>
<dbReference type="PROSITE" id="PS00345">
    <property type="entry name" value="ETS_DOMAIN_1"/>
    <property type="match status" value="1"/>
</dbReference>
<accession>A0A8C3M610</accession>
<proteinExistence type="inferred from homology"/>
<dbReference type="FunFam" id="1.10.10.10:FF:000343">
    <property type="entry name" value="Ets at 65A, isoform C"/>
    <property type="match status" value="1"/>
</dbReference>
<dbReference type="AlphaFoldDB" id="A0A8C3M610"/>
<dbReference type="Gene3D" id="1.10.10.10">
    <property type="entry name" value="Winged helix-like DNA-binding domain superfamily/Winged helix DNA-binding domain"/>
    <property type="match status" value="1"/>
</dbReference>
<dbReference type="InterPro" id="IPR046328">
    <property type="entry name" value="ETS_fam"/>
</dbReference>
<dbReference type="GO" id="GO:0005634">
    <property type="term" value="C:nucleus"/>
    <property type="evidence" value="ECO:0007669"/>
    <property type="project" value="UniProtKB-SubCell"/>
</dbReference>
<keyword evidence="3 5" id="KW-0238">DNA-binding</keyword>
<dbReference type="GO" id="GO:0043565">
    <property type="term" value="F:sequence-specific DNA binding"/>
    <property type="evidence" value="ECO:0007669"/>
    <property type="project" value="InterPro"/>
</dbReference>
<protein>
    <submittedName>
        <fullName evidence="6">Uncharacterized protein</fullName>
    </submittedName>
</protein>
<evidence type="ECO:0000256" key="2">
    <source>
        <dbReference type="ARBA" id="ARBA00005562"/>
    </source>
</evidence>